<reference evidence="2 3" key="1">
    <citation type="submission" date="2023-10" db="EMBL/GenBank/DDBJ databases">
        <title>Chromosome-scale genome assembly provides insights into flower coloration mechanisms of Canna indica.</title>
        <authorList>
            <person name="Li C."/>
        </authorList>
    </citation>
    <scope>NUCLEOTIDE SEQUENCE [LARGE SCALE GENOMIC DNA]</scope>
    <source>
        <tissue evidence="2">Flower</tissue>
    </source>
</reference>
<name>A0AAQ3QPD7_9LILI</name>
<protein>
    <submittedName>
        <fullName evidence="2">Uncharacterized protein</fullName>
    </submittedName>
</protein>
<organism evidence="2 3">
    <name type="scientific">Canna indica</name>
    <name type="common">Indian-shot</name>
    <dbReference type="NCBI Taxonomy" id="4628"/>
    <lineage>
        <taxon>Eukaryota</taxon>
        <taxon>Viridiplantae</taxon>
        <taxon>Streptophyta</taxon>
        <taxon>Embryophyta</taxon>
        <taxon>Tracheophyta</taxon>
        <taxon>Spermatophyta</taxon>
        <taxon>Magnoliopsida</taxon>
        <taxon>Liliopsida</taxon>
        <taxon>Zingiberales</taxon>
        <taxon>Cannaceae</taxon>
        <taxon>Canna</taxon>
    </lineage>
</organism>
<accession>A0AAQ3QPD7</accession>
<proteinExistence type="predicted"/>
<keyword evidence="3" id="KW-1185">Reference proteome</keyword>
<dbReference type="Proteomes" id="UP001327560">
    <property type="component" value="Chromosome 9"/>
</dbReference>
<evidence type="ECO:0000313" key="2">
    <source>
        <dbReference type="EMBL" id="WOL20361.1"/>
    </source>
</evidence>
<feature type="compositionally biased region" description="Basic residues" evidence="1">
    <location>
        <begin position="126"/>
        <end position="139"/>
    </location>
</feature>
<evidence type="ECO:0000256" key="1">
    <source>
        <dbReference type="SAM" id="MobiDB-lite"/>
    </source>
</evidence>
<sequence>MFCIAHTKSDESVSSTDAPDIREKFEALSAQVSQSDEDEIYRHIIRPPPNYHNVGTLKTNSICRRNMIPSTTFGPSHRYRALTLSTCTSPHILSHHPLNLASKDSVSAVIQRPQLESARTLSRLTTRTKNKERKQKTTQ</sequence>
<feature type="region of interest" description="Disordered" evidence="1">
    <location>
        <begin position="118"/>
        <end position="139"/>
    </location>
</feature>
<gene>
    <name evidence="2" type="ORF">Cni_G29166</name>
</gene>
<dbReference type="AlphaFoldDB" id="A0AAQ3QPD7"/>
<evidence type="ECO:0000313" key="3">
    <source>
        <dbReference type="Proteomes" id="UP001327560"/>
    </source>
</evidence>
<dbReference type="EMBL" id="CP136898">
    <property type="protein sequence ID" value="WOL20361.1"/>
    <property type="molecule type" value="Genomic_DNA"/>
</dbReference>